<evidence type="ECO:0000256" key="4">
    <source>
        <dbReference type="HAMAP-Rule" id="MF_01201"/>
    </source>
</evidence>
<dbReference type="GO" id="GO:0005829">
    <property type="term" value="C:cytosol"/>
    <property type="evidence" value="ECO:0007669"/>
    <property type="project" value="TreeGrafter"/>
</dbReference>
<dbReference type="Pfam" id="PF00842">
    <property type="entry name" value="Ala_racemase_C"/>
    <property type="match status" value="1"/>
</dbReference>
<feature type="domain" description="Alanine racemase C-terminal" evidence="7">
    <location>
        <begin position="250"/>
        <end position="379"/>
    </location>
</feature>
<evidence type="ECO:0000256" key="3">
    <source>
        <dbReference type="ARBA" id="ARBA00023235"/>
    </source>
</evidence>
<proteinExistence type="inferred from homology"/>
<comment type="caution">
    <text evidence="8">The sequence shown here is derived from an EMBL/GenBank/DDBJ whole genome shotgun (WGS) entry which is preliminary data.</text>
</comment>
<comment type="catalytic activity">
    <reaction evidence="4">
        <text>L-alanine = D-alanine</text>
        <dbReference type="Rhea" id="RHEA:20249"/>
        <dbReference type="ChEBI" id="CHEBI:57416"/>
        <dbReference type="ChEBI" id="CHEBI:57972"/>
        <dbReference type="EC" id="5.1.1.1"/>
    </reaction>
</comment>
<accession>A0A7Y9F1U8</accession>
<reference evidence="8 9" key="1">
    <citation type="submission" date="2020-07" db="EMBL/GenBank/DDBJ databases">
        <title>Sequencing the genomes of 1000 actinobacteria strains.</title>
        <authorList>
            <person name="Klenk H.-P."/>
        </authorList>
    </citation>
    <scope>NUCLEOTIDE SEQUENCE [LARGE SCALE GENOMIC DNA]</scope>
    <source>
        <strain evidence="8 9">DSM 18965</strain>
    </source>
</reference>
<sequence>MSLPHDARRAEIVVDLAAVRHNVRRIADEVGPDVALMVVVKADAYGHGMVPVARAAREAGAPWLGVATLDEALALREAGDTGRLLAWLTVPGEDWAAAVAADVDVTAYTTAELDHLVDAVARAGRPARLQLKIDTGLNRGGCAPADWPALVAAARAGQDAGHWRVTGIWSHLAASDDPDHPANPAQQRVFREALDAAEAAGLEPEVRHLANSAAALLQPESRFDLVRVGLASYGLDPAPGHTPDLGLHPAMTATATVAMTKRLAPGDGVSYGHTWIADQPVTVGLLPVGYADGVPRHAGNTAEVGVAGTRRPVRGRVCMDQLVVELAGPGEEPAVGAGDRVVLFGAAPDPTAQDWAEACGTISYEIVSRIGGRFARRWVDSEEQS</sequence>
<feature type="binding site" evidence="4 6">
    <location>
        <position position="319"/>
    </location>
    <ligand>
        <name>substrate</name>
    </ligand>
</feature>
<feature type="active site" description="Proton acceptor; specific for L-alanine" evidence="4">
    <location>
        <position position="271"/>
    </location>
</feature>
<feature type="binding site" evidence="4 6">
    <location>
        <position position="139"/>
    </location>
    <ligand>
        <name>substrate</name>
    </ligand>
</feature>
<dbReference type="InterPro" id="IPR009006">
    <property type="entry name" value="Ala_racemase/Decarboxylase_C"/>
</dbReference>
<dbReference type="GO" id="GO:0009252">
    <property type="term" value="P:peptidoglycan biosynthetic process"/>
    <property type="evidence" value="ECO:0007669"/>
    <property type="project" value="TreeGrafter"/>
</dbReference>
<dbReference type="PANTHER" id="PTHR30511:SF0">
    <property type="entry name" value="ALANINE RACEMASE, CATABOLIC-RELATED"/>
    <property type="match status" value="1"/>
</dbReference>
<dbReference type="NCBIfam" id="TIGR00492">
    <property type="entry name" value="alr"/>
    <property type="match status" value="1"/>
</dbReference>
<dbReference type="FunFam" id="3.20.20.10:FF:000002">
    <property type="entry name" value="Alanine racemase"/>
    <property type="match status" value="1"/>
</dbReference>
<dbReference type="PRINTS" id="PR00992">
    <property type="entry name" value="ALARACEMASE"/>
</dbReference>
<evidence type="ECO:0000313" key="8">
    <source>
        <dbReference type="EMBL" id="NYD57791.1"/>
    </source>
</evidence>
<dbReference type="Gene3D" id="3.20.20.10">
    <property type="entry name" value="Alanine racemase"/>
    <property type="match status" value="1"/>
</dbReference>
<dbReference type="HAMAP" id="MF_01201">
    <property type="entry name" value="Ala_racemase"/>
    <property type="match status" value="1"/>
</dbReference>
<dbReference type="GO" id="GO:0008784">
    <property type="term" value="F:alanine racemase activity"/>
    <property type="evidence" value="ECO:0007669"/>
    <property type="project" value="UniProtKB-UniRule"/>
</dbReference>
<name>A0A7Y9F1U8_9ACTN</name>
<dbReference type="UniPathway" id="UPA00042">
    <property type="reaction ID" value="UER00497"/>
</dbReference>
<keyword evidence="9" id="KW-1185">Reference proteome</keyword>
<dbReference type="EC" id="5.1.1.1" evidence="4"/>
<dbReference type="SMART" id="SM01005">
    <property type="entry name" value="Ala_racemase_C"/>
    <property type="match status" value="1"/>
</dbReference>
<dbReference type="InterPro" id="IPR020622">
    <property type="entry name" value="Ala_racemase_pyridoxalP-BS"/>
</dbReference>
<protein>
    <recommendedName>
        <fullName evidence="4">Alanine racemase</fullName>
        <ecNumber evidence="4">5.1.1.1</ecNumber>
    </recommendedName>
</protein>
<dbReference type="PANTHER" id="PTHR30511">
    <property type="entry name" value="ALANINE RACEMASE"/>
    <property type="match status" value="1"/>
</dbReference>
<dbReference type="Gene3D" id="2.40.37.10">
    <property type="entry name" value="Lyase, Ornithine Decarboxylase, Chain A, domain 1"/>
    <property type="match status" value="1"/>
</dbReference>
<evidence type="ECO:0000256" key="2">
    <source>
        <dbReference type="ARBA" id="ARBA00022898"/>
    </source>
</evidence>
<keyword evidence="2 4" id="KW-0663">Pyridoxal phosphate</keyword>
<dbReference type="Pfam" id="PF01168">
    <property type="entry name" value="Ala_racemase_N"/>
    <property type="match status" value="1"/>
</dbReference>
<evidence type="ECO:0000256" key="6">
    <source>
        <dbReference type="PIRSR" id="PIRSR600821-52"/>
    </source>
</evidence>
<comment type="function">
    <text evidence="4">Catalyzes the interconversion of L-alanine and D-alanine. May also act on other amino acids.</text>
</comment>
<comment type="similarity">
    <text evidence="4">Belongs to the alanine racemase family.</text>
</comment>
<comment type="cofactor">
    <cofactor evidence="1 4 5">
        <name>pyridoxal 5'-phosphate</name>
        <dbReference type="ChEBI" id="CHEBI:597326"/>
    </cofactor>
</comment>
<evidence type="ECO:0000256" key="5">
    <source>
        <dbReference type="PIRSR" id="PIRSR600821-50"/>
    </source>
</evidence>
<organism evidence="8 9">
    <name type="scientific">Nocardioides marinisabuli</name>
    <dbReference type="NCBI Taxonomy" id="419476"/>
    <lineage>
        <taxon>Bacteria</taxon>
        <taxon>Bacillati</taxon>
        <taxon>Actinomycetota</taxon>
        <taxon>Actinomycetes</taxon>
        <taxon>Propionibacteriales</taxon>
        <taxon>Nocardioidaceae</taxon>
        <taxon>Nocardioides</taxon>
    </lineage>
</organism>
<evidence type="ECO:0000256" key="1">
    <source>
        <dbReference type="ARBA" id="ARBA00001933"/>
    </source>
</evidence>
<evidence type="ECO:0000313" key="9">
    <source>
        <dbReference type="Proteomes" id="UP000516957"/>
    </source>
</evidence>
<dbReference type="RefSeq" id="WP_179615503.1">
    <property type="nucleotide sequence ID" value="NZ_CP059163.1"/>
</dbReference>
<dbReference type="InterPro" id="IPR001608">
    <property type="entry name" value="Ala_racemase_N"/>
</dbReference>
<dbReference type="InterPro" id="IPR011079">
    <property type="entry name" value="Ala_racemase_C"/>
</dbReference>
<dbReference type="GO" id="GO:0030170">
    <property type="term" value="F:pyridoxal phosphate binding"/>
    <property type="evidence" value="ECO:0007669"/>
    <property type="project" value="UniProtKB-UniRule"/>
</dbReference>
<comment type="pathway">
    <text evidence="4">Amino-acid biosynthesis; D-alanine biosynthesis; D-alanine from L-alanine: step 1/1.</text>
</comment>
<dbReference type="SUPFAM" id="SSF51419">
    <property type="entry name" value="PLP-binding barrel"/>
    <property type="match status" value="1"/>
</dbReference>
<dbReference type="AlphaFoldDB" id="A0A7Y9F1U8"/>
<evidence type="ECO:0000259" key="7">
    <source>
        <dbReference type="SMART" id="SM01005"/>
    </source>
</evidence>
<dbReference type="Proteomes" id="UP000516957">
    <property type="component" value="Unassembled WGS sequence"/>
</dbReference>
<keyword evidence="3 4" id="KW-0413">Isomerase</keyword>
<feature type="active site" description="Proton acceptor; specific for D-alanine" evidence="4">
    <location>
        <position position="41"/>
    </location>
</feature>
<dbReference type="GO" id="GO:0030632">
    <property type="term" value="P:D-alanine biosynthetic process"/>
    <property type="evidence" value="ECO:0007669"/>
    <property type="project" value="UniProtKB-UniRule"/>
</dbReference>
<feature type="modified residue" description="N6-(pyridoxal phosphate)lysine" evidence="4 5">
    <location>
        <position position="41"/>
    </location>
</feature>
<dbReference type="InterPro" id="IPR029066">
    <property type="entry name" value="PLP-binding_barrel"/>
</dbReference>
<dbReference type="SUPFAM" id="SSF50621">
    <property type="entry name" value="Alanine racemase C-terminal domain-like"/>
    <property type="match status" value="1"/>
</dbReference>
<dbReference type="EMBL" id="JACCBE010000001">
    <property type="protein sequence ID" value="NYD57791.1"/>
    <property type="molecule type" value="Genomic_DNA"/>
</dbReference>
<gene>
    <name evidence="8" type="ORF">BKA08_002029</name>
</gene>
<dbReference type="CDD" id="cd00430">
    <property type="entry name" value="PLPDE_III_AR"/>
    <property type="match status" value="1"/>
</dbReference>
<dbReference type="InterPro" id="IPR000821">
    <property type="entry name" value="Ala_racemase"/>
</dbReference>
<dbReference type="PROSITE" id="PS00395">
    <property type="entry name" value="ALANINE_RACEMASE"/>
    <property type="match status" value="1"/>
</dbReference>